<proteinExistence type="predicted"/>
<protein>
    <submittedName>
        <fullName evidence="2">Coronin-7</fullName>
    </submittedName>
</protein>
<dbReference type="WBParaSite" id="RSKR_0000083100.1">
    <property type="protein sequence ID" value="RSKR_0000083100.1"/>
    <property type="gene ID" value="RSKR_0000083100"/>
</dbReference>
<name>A0AC35TIB6_9BILA</name>
<dbReference type="Proteomes" id="UP000095286">
    <property type="component" value="Unplaced"/>
</dbReference>
<evidence type="ECO:0000313" key="1">
    <source>
        <dbReference type="Proteomes" id="UP000095286"/>
    </source>
</evidence>
<reference evidence="2" key="1">
    <citation type="submission" date="2016-11" db="UniProtKB">
        <authorList>
            <consortium name="WormBaseParasite"/>
        </authorList>
    </citation>
    <scope>IDENTIFICATION</scope>
    <source>
        <strain evidence="2">KR3021</strain>
    </source>
</reference>
<organism evidence="1 2">
    <name type="scientific">Rhabditophanes sp. KR3021</name>
    <dbReference type="NCBI Taxonomy" id="114890"/>
    <lineage>
        <taxon>Eukaryota</taxon>
        <taxon>Metazoa</taxon>
        <taxon>Ecdysozoa</taxon>
        <taxon>Nematoda</taxon>
        <taxon>Chromadorea</taxon>
        <taxon>Rhabditida</taxon>
        <taxon>Tylenchina</taxon>
        <taxon>Panagrolaimomorpha</taxon>
        <taxon>Strongyloidoidea</taxon>
        <taxon>Alloionematidae</taxon>
        <taxon>Rhabditophanes</taxon>
    </lineage>
</organism>
<evidence type="ECO:0000313" key="2">
    <source>
        <dbReference type="WBParaSite" id="RSKR_0000083100.1"/>
    </source>
</evidence>
<sequence length="508" mass="55219">MWKFKASKYKNTTPRIPKKEDTITDLPIGNLSVTNNAINSSSKYLSFLVDGDGNRLAVLPLNDRGRHGRGELNIICPHQEQVNDFTFLPYHPGKLVTCSRDDDIKIWDCEAFLGGQVKHCSEPVASLTMENGRFIEAMAAHHSADSILGVACDNGGLIANIETGQAIIELDNIFEDKSMALNWSEDGSLLSISGNKGKNVGIFDPRSGTAPVAYFGSHDGFGRESRLLWAEGKFISSGFTNKRVQEIIVYDQRSWAKSISKVPFAASTGILIPLYDEDTKLLALAGKGSSKLILTEILPRDPYVSGVTEEPLTEQTVGACFINKKCCNVMDGEVQRFHQLTKTSIQPIPLIVPRRSYRDFHFDLYPDTFGGVAGCGPAEWAEGSMKKPDLVSLAPEGSVVGQSSRNISPTSSCESAKVSPTSTGGNSPIQGKSAAAVGEEIHNEPSDKAPLVGRNVENEAIKNSILKAKSEAINSSITPTIMRIDFDYDTCKLVKVLYLDENGELIAL</sequence>
<accession>A0AC35TIB6</accession>